<evidence type="ECO:0008006" key="13">
    <source>
        <dbReference type="Google" id="ProtNLM"/>
    </source>
</evidence>
<keyword evidence="2" id="KW-0963">Cytoplasm</keyword>
<feature type="compositionally biased region" description="Acidic residues" evidence="8">
    <location>
        <begin position="997"/>
        <end position="1010"/>
    </location>
</feature>
<dbReference type="GO" id="GO:0031380">
    <property type="term" value="C:nuclear RNA-directed RNA polymerase complex"/>
    <property type="evidence" value="ECO:0007669"/>
    <property type="project" value="TreeGrafter"/>
</dbReference>
<feature type="zinc finger region" description="C3H1-type" evidence="7">
    <location>
        <begin position="62"/>
        <end position="90"/>
    </location>
</feature>
<protein>
    <recommendedName>
        <fullName evidence="13">NFX1-type zinc finger-containing protein 1</fullName>
    </recommendedName>
</protein>
<dbReference type="GO" id="GO:0005737">
    <property type="term" value="C:cytoplasm"/>
    <property type="evidence" value="ECO:0007669"/>
    <property type="project" value="UniProtKB-SubCell"/>
</dbReference>
<dbReference type="Proteomes" id="UP000292702">
    <property type="component" value="Unassembled WGS sequence"/>
</dbReference>
<feature type="region of interest" description="Disordered" evidence="8">
    <location>
        <begin position="36"/>
        <end position="60"/>
    </location>
</feature>
<name>A0A4R0R2B1_9APHY</name>
<dbReference type="Gene3D" id="3.40.50.300">
    <property type="entry name" value="P-loop containing nucleotide triphosphate hydrolases"/>
    <property type="match status" value="3"/>
</dbReference>
<feature type="compositionally biased region" description="Low complexity" evidence="8">
    <location>
        <begin position="1017"/>
        <end position="1026"/>
    </location>
</feature>
<feature type="non-terminal residue" evidence="11">
    <location>
        <position position="2261"/>
    </location>
</feature>
<dbReference type="InterPro" id="IPR027417">
    <property type="entry name" value="P-loop_NTPase"/>
</dbReference>
<dbReference type="GO" id="GO:0008270">
    <property type="term" value="F:zinc ion binding"/>
    <property type="evidence" value="ECO:0007669"/>
    <property type="project" value="UniProtKB-KW"/>
</dbReference>
<dbReference type="Pfam" id="PF13086">
    <property type="entry name" value="AAA_11"/>
    <property type="match status" value="2"/>
</dbReference>
<keyword evidence="12" id="KW-1185">Reference proteome</keyword>
<evidence type="ECO:0000256" key="7">
    <source>
        <dbReference type="PROSITE-ProRule" id="PRU00723"/>
    </source>
</evidence>
<evidence type="ECO:0000256" key="8">
    <source>
        <dbReference type="SAM" id="MobiDB-lite"/>
    </source>
</evidence>
<dbReference type="PROSITE" id="PS51981">
    <property type="entry name" value="ZF_RZ"/>
    <property type="match status" value="1"/>
</dbReference>
<dbReference type="CDD" id="cd06008">
    <property type="entry name" value="NF-X1-zinc-finger"/>
    <property type="match status" value="1"/>
</dbReference>
<dbReference type="GO" id="GO:0031048">
    <property type="term" value="P:regulatory ncRNA-mediated heterochromatin formation"/>
    <property type="evidence" value="ECO:0007669"/>
    <property type="project" value="TreeGrafter"/>
</dbReference>
<evidence type="ECO:0000259" key="9">
    <source>
        <dbReference type="PROSITE" id="PS50103"/>
    </source>
</evidence>
<evidence type="ECO:0000256" key="4">
    <source>
        <dbReference type="ARBA" id="ARBA00022771"/>
    </source>
</evidence>
<dbReference type="InterPro" id="IPR045055">
    <property type="entry name" value="DNA2/NAM7-like"/>
</dbReference>
<feature type="zinc finger region" description="C3H1-type" evidence="7">
    <location>
        <begin position="1"/>
        <end position="28"/>
    </location>
</feature>
<dbReference type="SMART" id="SM00356">
    <property type="entry name" value="ZnF_C3H1"/>
    <property type="match status" value="2"/>
</dbReference>
<comment type="caution">
    <text evidence="11">The sequence shown here is derived from an EMBL/GenBank/DDBJ whole genome shotgun (WGS) entry which is preliminary data.</text>
</comment>
<feature type="domain" description="C3H1-type" evidence="9">
    <location>
        <begin position="1"/>
        <end position="28"/>
    </location>
</feature>
<dbReference type="Gene3D" id="4.10.1000.10">
    <property type="entry name" value="Zinc finger, CCCH-type"/>
    <property type="match status" value="1"/>
</dbReference>
<evidence type="ECO:0000256" key="1">
    <source>
        <dbReference type="ARBA" id="ARBA00004496"/>
    </source>
</evidence>
<dbReference type="OrthoDB" id="2423195at2759"/>
<dbReference type="InterPro" id="IPR000571">
    <property type="entry name" value="Znf_CCCH"/>
</dbReference>
<proteinExistence type="predicted"/>
<dbReference type="Pfam" id="PF20173">
    <property type="entry name" value="ZnF_RZ-type"/>
    <property type="match status" value="1"/>
</dbReference>
<dbReference type="InterPro" id="IPR041677">
    <property type="entry name" value="DNA2/NAM7_AAA_11"/>
</dbReference>
<dbReference type="InterPro" id="IPR041679">
    <property type="entry name" value="DNA2/NAM7-like_C"/>
</dbReference>
<keyword evidence="5 7" id="KW-0862">Zinc</keyword>
<dbReference type="Pfam" id="PF13087">
    <property type="entry name" value="AAA_12"/>
    <property type="match status" value="1"/>
</dbReference>
<evidence type="ECO:0000256" key="2">
    <source>
        <dbReference type="ARBA" id="ARBA00022490"/>
    </source>
</evidence>
<dbReference type="CDD" id="cd18808">
    <property type="entry name" value="SF1_C_Upf1"/>
    <property type="match status" value="1"/>
</dbReference>
<dbReference type="PANTHER" id="PTHR10887:SF341">
    <property type="entry name" value="NFX1-TYPE ZINC FINGER-CONTAINING PROTEIN 1"/>
    <property type="match status" value="1"/>
</dbReference>
<dbReference type="PANTHER" id="PTHR10887">
    <property type="entry name" value="DNA2/NAM7 HELICASE FAMILY"/>
    <property type="match status" value="1"/>
</dbReference>
<sequence>MSREICRFHGTPAGCRRGNTCNFLHVDDARAPRMATRGRIRPGRGGAPSRAPTGNNTNTNDGVPPNVCSFFWKTGDCTRGFRCRASHVVDPARAAAAGDTTVASSIPADLAPFLTDAGLARLIDNSTDVLFGTSTKPKSPAEVHNFLKRFLYDNYQFRNTLDVYSFLALLNDANTNNTSWSSEDAQMLLNAVAKDNGYKRMCDIIGWQEVSSRAGNRKDVLSFQRGYIPLLQYLCSDFVTKSILTFLTNALYVLLKEHIGLFANNVRKCMEDMLAARSFKDPQGPHGTGKPDVGGVQVFSSLAAILHQLLTRIKNVVATEPVIGPLVMDLQRWAETWSEDISKATPTFQDPLCSQPTQTRLHLVGHIEAKIQQLVSIVTREQNKHDRARRSDQQAKIKNSPDGILAILHTTYDGPGEARKDGPRHDNDFIDITDIRIAPTHEELTCRIPPFLPANRYGAPHPHEQGSVQLLQDVQFRLLREELTASLRTSIQAVLDDLSSPAGKRPTQLAEVLKKKGGRYRGQAHGGDTLLFNMYSGANFENITPDWRGLSVSVSIDTPPGRARSPQTRARQSFWEGMSGKRLMSGGLVALIWQRGEEVNVHLGVISSSLRDLVDSSKHNANRITIRINFFDPSVELRILQDLHTPSESRSGLKLLVEATVMYESIRPFLEAIRVEPTTIPFTKYIVHQTDEALRNTLIDPPRYSRLRGFTFELSSLFPDGSVESLKLRTDDADSIANARQQLKQNSRLDLSQADSVVDALTRELTLIQGPPGTGKSYTGVQLIRVLLANNAGPILMIAFTNHALDHMLSSVLEADITKKIVRLGSRSADETISQFSLENIEKVAGKSRLNRAFASLHYELKQSQEAVERFMKDYLKAHVESESILIFLEVIYPEQHQDFISPPEWINTLHKTNRDAASQWQRVGKGGKTSDTDDSLYAYWLSGSDLEFLQAAHASQAAPFVAPQNLHPSSSNAFAALVDTVEDHTLADDASLPDSVEIESDDELDEDLPPEERWQQQEAEPQPAASSGRAEKQPLFTAPSVVPPAVVEEDHAPLVGLHPSDIRDLTLFFEHFGLYEIPPLPTSNLPADALLERASIWDLSLPERQRLHHRWSNEVRLHLQENQIFEFETLRRRYQQALNNYEEARSASRSELLKGVDIIGCTTNGAAKLASLLQAVGPRIMLVEEAGQVLEAHILGSLVPTVQHLILIGDPLQLRPTIENYALSMDHNLGGQIYKFDQSLMERLSSSGFAMSQINVQRRMRPQISSLIRTYLYPQLEDHELVKQHPDVRGLAKNVFFLTHNHKENAGEDDSVSKFNQYEVDMVVDLVMHLLRQGPYSTEGDIVVLCAYLGQLARMRDAFADKVAVVIDERDQVQLADQEGEKEEDPLEPLTAIIDHVKVTRRVRLRTIDNYQGEEAKIVILTLVRNSGGSDDDEGLHGHSRKGNVNVGFLKSVNRTNVALSRAREGLFILGNAVDLSSRSKMWKSVVEELDRDGCVGPALPVVCAQHKDKIQYVSKPGQLPRIAPDGGCLRQCDARLKCGHKCPYKCHSDDPHHVAVRCEQSCTKLCTRGHPCTKACAEDCGKCLTRISGVKLPCGHVKDFVFWCAIRLFVILNAVTLNVGFQISCELDDLESVACTVAVQKALPQCEHEATTTCSTDPATIKCKKICDGAMNCCGRSCGARNTPVRGDCTASICAGKLARKTMSAPHNARTRVGKSVFIHGATITARRRALLVRSLVPGTVFTRSALYPAALYALAFHVTNVANRLWIVATDVPQDEVVDQILFRTLADVDPDMETVDDMLITLPNCRHVFTIETLDGICDMSVFYERSADDTKWIGLKTPPSGYRKPPTCPTCRSAITAPRYGRIFKRADLDILENNVASSMSQSLLKAADKVNVISTQPLNDRLKLAAQELQPSLSKVPGGDFKKRLRRQAAILRETRNTPVAFPHINASNDLHAVPELEVNPWRRVIGPLLAAYREAVAVASTRSAHIHAWEASFSFLYNQETQNAMLNPERAPRGNLQEYAMRMAKIKVGQPQPRADMRFRVEAFWMTINIRLLLIELAQAWADELSSGPDGDKNFNRRLWDGYVSFLLRSCKQDADITLKVTQESESRRQTVRTHLLILRIELASFKFNIEVTRRREDFSMEKRSELANSCHERLNKAKAGIRSVSLEHMKTSQADPASEREWVMVNFTAQAKGILDSWEDIETSLRRDTFYQTVSRDEMSDIVKAMRSNYDFSHTGHFYQCPNGHTYVIGDCG</sequence>
<evidence type="ECO:0000259" key="10">
    <source>
        <dbReference type="PROSITE" id="PS51981"/>
    </source>
</evidence>
<evidence type="ECO:0000313" key="11">
    <source>
        <dbReference type="EMBL" id="TCD60036.1"/>
    </source>
</evidence>
<keyword evidence="4 7" id="KW-0863">Zinc-finger</keyword>
<accession>A0A4R0R2B1</accession>
<evidence type="ECO:0000313" key="12">
    <source>
        <dbReference type="Proteomes" id="UP000292702"/>
    </source>
</evidence>
<feature type="region of interest" description="Disordered" evidence="8">
    <location>
        <begin position="987"/>
        <end position="1033"/>
    </location>
</feature>
<gene>
    <name evidence="11" type="ORF">EIP91_010850</name>
</gene>
<organism evidence="11 12">
    <name type="scientific">Steccherinum ochraceum</name>
    <dbReference type="NCBI Taxonomy" id="92696"/>
    <lineage>
        <taxon>Eukaryota</taxon>
        <taxon>Fungi</taxon>
        <taxon>Dikarya</taxon>
        <taxon>Basidiomycota</taxon>
        <taxon>Agaricomycotina</taxon>
        <taxon>Agaricomycetes</taxon>
        <taxon>Polyporales</taxon>
        <taxon>Steccherinaceae</taxon>
        <taxon>Steccherinum</taxon>
    </lineage>
</organism>
<dbReference type="GO" id="GO:0004386">
    <property type="term" value="F:helicase activity"/>
    <property type="evidence" value="ECO:0007669"/>
    <property type="project" value="InterPro"/>
</dbReference>
<dbReference type="GO" id="GO:0002376">
    <property type="term" value="P:immune system process"/>
    <property type="evidence" value="ECO:0007669"/>
    <property type="project" value="UniProtKB-KW"/>
</dbReference>
<feature type="domain" description="RZ-type" evidence="10">
    <location>
        <begin position="2222"/>
        <end position="2261"/>
    </location>
</feature>
<dbReference type="EMBL" id="RWJN01000674">
    <property type="protein sequence ID" value="TCD60036.1"/>
    <property type="molecule type" value="Genomic_DNA"/>
</dbReference>
<dbReference type="SUPFAM" id="SSF52540">
    <property type="entry name" value="P-loop containing nucleoside triphosphate hydrolases"/>
    <property type="match status" value="1"/>
</dbReference>
<dbReference type="InterPro" id="IPR047187">
    <property type="entry name" value="SF1_C_Upf1"/>
</dbReference>
<comment type="subcellular location">
    <subcellularLocation>
        <location evidence="1">Cytoplasm</location>
    </subcellularLocation>
</comment>
<feature type="domain" description="C3H1-type" evidence="9">
    <location>
        <begin position="62"/>
        <end position="90"/>
    </location>
</feature>
<reference evidence="11 12" key="1">
    <citation type="submission" date="2018-11" db="EMBL/GenBank/DDBJ databases">
        <title>Genome assembly of Steccherinum ochraceum LE-BIN_3174, the white-rot fungus of the Steccherinaceae family (The Residual Polyporoid clade, Polyporales, Basidiomycota).</title>
        <authorList>
            <person name="Fedorova T.V."/>
            <person name="Glazunova O.A."/>
            <person name="Landesman E.O."/>
            <person name="Moiseenko K.V."/>
            <person name="Psurtseva N.V."/>
            <person name="Savinova O.S."/>
            <person name="Shakhova N.V."/>
            <person name="Tyazhelova T.V."/>
            <person name="Vasina D.V."/>
        </authorList>
    </citation>
    <scope>NUCLEOTIDE SEQUENCE [LARGE SCALE GENOMIC DNA]</scope>
    <source>
        <strain evidence="11 12">LE-BIN_3174</strain>
    </source>
</reference>
<evidence type="ECO:0000256" key="3">
    <source>
        <dbReference type="ARBA" id="ARBA00022723"/>
    </source>
</evidence>
<dbReference type="InterPro" id="IPR046439">
    <property type="entry name" value="ZF_RZ_dom"/>
</dbReference>
<dbReference type="PROSITE" id="PS50103">
    <property type="entry name" value="ZF_C3H1"/>
    <property type="match status" value="2"/>
</dbReference>
<keyword evidence="6" id="KW-0391">Immunity</keyword>
<evidence type="ECO:0000256" key="6">
    <source>
        <dbReference type="ARBA" id="ARBA00022859"/>
    </source>
</evidence>
<dbReference type="STRING" id="92696.A0A4R0R2B1"/>
<keyword evidence="3 7" id="KW-0479">Metal-binding</keyword>
<evidence type="ECO:0000256" key="5">
    <source>
        <dbReference type="ARBA" id="ARBA00022833"/>
    </source>
</evidence>